<proteinExistence type="predicted"/>
<feature type="region of interest" description="Disordered" evidence="1">
    <location>
        <begin position="101"/>
        <end position="134"/>
    </location>
</feature>
<evidence type="ECO:0000313" key="3">
    <source>
        <dbReference type="EMBL" id="CAI44167.1"/>
    </source>
</evidence>
<keyword evidence="4" id="KW-1185">Reference proteome</keyword>
<evidence type="ECO:0000313" key="4">
    <source>
        <dbReference type="Proteomes" id="UP000001777"/>
    </source>
</evidence>
<name>Q50I59_9VIRU</name>
<feature type="compositionally biased region" description="Acidic residues" evidence="1">
    <location>
        <begin position="101"/>
        <end position="110"/>
    </location>
</feature>
<dbReference type="RefSeq" id="YP_001542629.1">
    <property type="nucleotide sequence ID" value="NC_009965.1"/>
</dbReference>
<dbReference type="InterPro" id="IPR048991">
    <property type="entry name" value="PHA01746-like_dom"/>
</dbReference>
<dbReference type="GeneID" id="5729557"/>
<organism evidence="3 4">
    <name type="scientific">Acidianus rod-shaped virus 1</name>
    <dbReference type="NCBI Taxonomy" id="309181"/>
    <lineage>
        <taxon>Viruses</taxon>
        <taxon>Adnaviria</taxon>
        <taxon>Zilligvirae</taxon>
        <taxon>Taleaviricota</taxon>
        <taxon>Tokiviricetes</taxon>
        <taxon>Ligamenvirales</taxon>
        <taxon>Rudiviridae</taxon>
        <taxon>Itarudivirus</taxon>
        <taxon>Itarudivirus pozzuoliense</taxon>
        <taxon>Itarudivirus ARV1</taxon>
    </lineage>
</organism>
<feature type="domain" description="PHA01746-like" evidence="2">
    <location>
        <begin position="2"/>
        <end position="134"/>
    </location>
</feature>
<evidence type="ECO:0000259" key="2">
    <source>
        <dbReference type="Pfam" id="PF21017"/>
    </source>
</evidence>
<dbReference type="Gene3D" id="3.30.720.60">
    <property type="match status" value="1"/>
</dbReference>
<dbReference type="Pfam" id="PF21017">
    <property type="entry name" value="PHA01746"/>
    <property type="match status" value="1"/>
</dbReference>
<accession>Q50I59</accession>
<dbReference type="EMBL" id="AJ875026">
    <property type="protein sequence ID" value="CAI44167.1"/>
    <property type="molecule type" value="Genomic_DNA"/>
</dbReference>
<sequence length="134" mass="15177">MSDLEDIILNLKDKAKDSGHYVSKIINIKGLQRLTLQINASPDGHVSMTVHSKSNFKKQIGVTASDAGDLMLISKFLTKYSGTLDKYVKFSKLTVRNNDDENVVDIDDDNNDQKPQQKEKGKHKERPKNIEDEF</sequence>
<protein>
    <recommendedName>
        <fullName evidence="2">PHA01746-like domain-containing protein</fullName>
    </recommendedName>
</protein>
<dbReference type="KEGG" id="vg:5729557"/>
<reference evidence="3 4" key="1">
    <citation type="journal article" date="2005" name="Virology">
        <title>A novel rudivirus, ARV1, of the hyperthermophilic archaeal genus Acidianus.</title>
        <authorList>
            <person name="Vestergaard G."/>
            <person name="Haring M."/>
            <person name="Peng X."/>
            <person name="Rachel R."/>
            <person name="Garrett R.A."/>
            <person name="Prangishvili D."/>
        </authorList>
    </citation>
    <scope>NUCLEOTIDE SEQUENCE</scope>
</reference>
<evidence type="ECO:0000256" key="1">
    <source>
        <dbReference type="SAM" id="MobiDB-lite"/>
    </source>
</evidence>
<dbReference type="OrthoDB" id="18504at10239"/>
<dbReference type="Proteomes" id="UP000001777">
    <property type="component" value="Segment"/>
</dbReference>